<gene>
    <name evidence="2" type="ORF">Salat_1132200</name>
</gene>
<comment type="caution">
    <text evidence="2">The sequence shown here is derived from an EMBL/GenBank/DDBJ whole genome shotgun (WGS) entry which is preliminary data.</text>
</comment>
<name>A0AAE1YEC4_9LAMI</name>
<evidence type="ECO:0000313" key="2">
    <source>
        <dbReference type="EMBL" id="KAK4428326.1"/>
    </source>
</evidence>
<feature type="compositionally biased region" description="Basic and acidic residues" evidence="1">
    <location>
        <begin position="91"/>
        <end position="103"/>
    </location>
</feature>
<evidence type="ECO:0000256" key="1">
    <source>
        <dbReference type="SAM" id="MobiDB-lite"/>
    </source>
</evidence>
<reference evidence="2" key="2">
    <citation type="journal article" date="2024" name="Plant">
        <title>Genomic evolution and insights into agronomic trait innovations of Sesamum species.</title>
        <authorList>
            <person name="Miao H."/>
            <person name="Wang L."/>
            <person name="Qu L."/>
            <person name="Liu H."/>
            <person name="Sun Y."/>
            <person name="Le M."/>
            <person name="Wang Q."/>
            <person name="Wei S."/>
            <person name="Zheng Y."/>
            <person name="Lin W."/>
            <person name="Duan Y."/>
            <person name="Cao H."/>
            <person name="Xiong S."/>
            <person name="Wang X."/>
            <person name="Wei L."/>
            <person name="Li C."/>
            <person name="Ma Q."/>
            <person name="Ju M."/>
            <person name="Zhao R."/>
            <person name="Li G."/>
            <person name="Mu C."/>
            <person name="Tian Q."/>
            <person name="Mei H."/>
            <person name="Zhang T."/>
            <person name="Gao T."/>
            <person name="Zhang H."/>
        </authorList>
    </citation>
    <scope>NUCLEOTIDE SEQUENCE</scope>
    <source>
        <strain evidence="2">3651</strain>
    </source>
</reference>
<feature type="region of interest" description="Disordered" evidence="1">
    <location>
        <begin position="52"/>
        <end position="137"/>
    </location>
</feature>
<keyword evidence="3" id="KW-1185">Reference proteome</keyword>
<dbReference type="Proteomes" id="UP001293254">
    <property type="component" value="Unassembled WGS sequence"/>
</dbReference>
<accession>A0AAE1YEC4</accession>
<proteinExistence type="predicted"/>
<protein>
    <submittedName>
        <fullName evidence="2">Uncharacterized protein</fullName>
    </submittedName>
</protein>
<dbReference type="AlphaFoldDB" id="A0AAE1YEC4"/>
<feature type="compositionally biased region" description="Polar residues" evidence="1">
    <location>
        <begin position="56"/>
        <end position="76"/>
    </location>
</feature>
<evidence type="ECO:0000313" key="3">
    <source>
        <dbReference type="Proteomes" id="UP001293254"/>
    </source>
</evidence>
<reference evidence="2" key="1">
    <citation type="submission" date="2020-06" db="EMBL/GenBank/DDBJ databases">
        <authorList>
            <person name="Li T."/>
            <person name="Hu X."/>
            <person name="Zhang T."/>
            <person name="Song X."/>
            <person name="Zhang H."/>
            <person name="Dai N."/>
            <person name="Sheng W."/>
            <person name="Hou X."/>
            <person name="Wei L."/>
        </authorList>
    </citation>
    <scope>NUCLEOTIDE SEQUENCE</scope>
    <source>
        <strain evidence="2">3651</strain>
        <tissue evidence="2">Leaf</tissue>
    </source>
</reference>
<dbReference type="EMBL" id="JACGWO010000004">
    <property type="protein sequence ID" value="KAK4428326.1"/>
    <property type="molecule type" value="Genomic_DNA"/>
</dbReference>
<sequence>MAARAAMMANKARQRKAELVEMVRAAGIKGPSEIVRSPSLALDVVPLWGRVPAHKVSNSEVPPRRSYQSSRSTVRSRPSDRAAEAPDEQSVDTKKSQKGKECVDDVPSDAHSTKHHKGDSKKGKGVAGSETEEPQSPVFMGVDAFSHLSSDTIDRSTHRLSVCYKRLARAREEINKALKLNTHLPPNETPLVPDWQVLENSSVFHSKPGEVSFEMYKACLIPQDQIALAIHALLEMLGGIYTTRLIFLDPFCTCFPYHSPPSFYLVYVMQLAEVLHAMSLQCSNWRYDREDIEAWIQSVEEANENLEWDLKDARARHADAKK</sequence>
<organism evidence="2 3">
    <name type="scientific">Sesamum alatum</name>
    <dbReference type="NCBI Taxonomy" id="300844"/>
    <lineage>
        <taxon>Eukaryota</taxon>
        <taxon>Viridiplantae</taxon>
        <taxon>Streptophyta</taxon>
        <taxon>Embryophyta</taxon>
        <taxon>Tracheophyta</taxon>
        <taxon>Spermatophyta</taxon>
        <taxon>Magnoliopsida</taxon>
        <taxon>eudicotyledons</taxon>
        <taxon>Gunneridae</taxon>
        <taxon>Pentapetalae</taxon>
        <taxon>asterids</taxon>
        <taxon>lamiids</taxon>
        <taxon>Lamiales</taxon>
        <taxon>Pedaliaceae</taxon>
        <taxon>Sesamum</taxon>
    </lineage>
</organism>